<comment type="similarity">
    <text evidence="1">Belongs to the heat shock protein 70 family.</text>
</comment>
<organism evidence="3 4">
    <name type="scientific">Candidatus Uhrbacteria bacterium CG10_big_fil_rev_8_21_14_0_10_48_16</name>
    <dbReference type="NCBI Taxonomy" id="1975038"/>
    <lineage>
        <taxon>Bacteria</taxon>
        <taxon>Candidatus Uhriibacteriota</taxon>
    </lineage>
</organism>
<dbReference type="InterPro" id="IPR043129">
    <property type="entry name" value="ATPase_NBD"/>
</dbReference>
<sequence length="381" mass="41739">MGLFGKKKPNSFLGVDIGASSIKVVEFEAKKGRPVLLTYGYAELPNAEAGESLFDQAKETGELIARVCKEAGTTSTATMTALPTSHVFTSILSLTNGKDKRQRQSAVDAEVTKLAPLPLTEMILQTTFLDEEKEEKAEKGKKKEKKEDEKPEGEKSTESKTKHKQFRVLVTGSAKTFIQKYIEIFKTAKLNLQAIDTESLALIRSLVGKDKGAIMIVDIGSKRTTLMVVEAGIPFVSRSINLGGDTVTRAIMQQMTLSEEDAERIKRDLGTASVGGSGLAGDLPKVLETLMLPLVNEIRFAFQLYAGMELAQIKKVEKIILTGGSSHLPRVPEYLAEVLNMNVYRGDPWARVVFPKDLTSVLEEIGPRMSVAIGLAMREME</sequence>
<dbReference type="PROSITE" id="PS01036">
    <property type="entry name" value="HSP70_3"/>
    <property type="match status" value="1"/>
</dbReference>
<reference evidence="4" key="1">
    <citation type="submission" date="2017-09" db="EMBL/GenBank/DDBJ databases">
        <title>Depth-based differentiation of microbial function through sediment-hosted aquifers and enrichment of novel symbionts in the deep terrestrial subsurface.</title>
        <authorList>
            <person name="Probst A.J."/>
            <person name="Ladd B."/>
            <person name="Jarett J.K."/>
            <person name="Geller-Mcgrath D.E."/>
            <person name="Sieber C.M.K."/>
            <person name="Emerson J.B."/>
            <person name="Anantharaman K."/>
            <person name="Thomas B.C."/>
            <person name="Malmstrom R."/>
            <person name="Stieglmeier M."/>
            <person name="Klingl A."/>
            <person name="Woyke T."/>
            <person name="Ryan C.M."/>
            <person name="Banfield J.F."/>
        </authorList>
    </citation>
    <scope>NUCLEOTIDE SEQUENCE [LARGE SCALE GENOMIC DNA]</scope>
</reference>
<evidence type="ECO:0000313" key="3">
    <source>
        <dbReference type="EMBL" id="PJE76376.1"/>
    </source>
</evidence>
<proteinExistence type="inferred from homology"/>
<name>A0A2M8LG75_9BACT</name>
<dbReference type="CDD" id="cd24049">
    <property type="entry name" value="ASKHA_NBD_PilM"/>
    <property type="match status" value="1"/>
</dbReference>
<accession>A0A2M8LG75</accession>
<dbReference type="Gene3D" id="3.30.420.40">
    <property type="match status" value="2"/>
</dbReference>
<dbReference type="PANTHER" id="PTHR32432">
    <property type="entry name" value="CELL DIVISION PROTEIN FTSA-RELATED"/>
    <property type="match status" value="1"/>
</dbReference>
<feature type="compositionally biased region" description="Basic and acidic residues" evidence="2">
    <location>
        <begin position="145"/>
        <end position="160"/>
    </location>
</feature>
<feature type="region of interest" description="Disordered" evidence="2">
    <location>
        <begin position="130"/>
        <end position="163"/>
    </location>
</feature>
<evidence type="ECO:0000313" key="4">
    <source>
        <dbReference type="Proteomes" id="UP000231436"/>
    </source>
</evidence>
<dbReference type="AlphaFoldDB" id="A0A2M8LG75"/>
<evidence type="ECO:0000256" key="2">
    <source>
        <dbReference type="SAM" id="MobiDB-lite"/>
    </source>
</evidence>
<evidence type="ECO:0008006" key="5">
    <source>
        <dbReference type="Google" id="ProtNLM"/>
    </source>
</evidence>
<comment type="caution">
    <text evidence="3">The sequence shown here is derived from an EMBL/GenBank/DDBJ whole genome shotgun (WGS) entry which is preliminary data.</text>
</comment>
<dbReference type="PIRSF" id="PIRSF019169">
    <property type="entry name" value="PilM"/>
    <property type="match status" value="1"/>
</dbReference>
<dbReference type="InterPro" id="IPR018181">
    <property type="entry name" value="Heat_shock_70_CS"/>
</dbReference>
<dbReference type="EMBL" id="PFEU01000027">
    <property type="protein sequence ID" value="PJE76376.1"/>
    <property type="molecule type" value="Genomic_DNA"/>
</dbReference>
<evidence type="ECO:0000256" key="1">
    <source>
        <dbReference type="ARBA" id="ARBA00007381"/>
    </source>
</evidence>
<dbReference type="SUPFAM" id="SSF53067">
    <property type="entry name" value="Actin-like ATPase domain"/>
    <property type="match status" value="1"/>
</dbReference>
<dbReference type="InterPro" id="IPR050696">
    <property type="entry name" value="FtsA/MreB"/>
</dbReference>
<dbReference type="Gene3D" id="3.30.1490.300">
    <property type="match status" value="1"/>
</dbReference>
<dbReference type="Proteomes" id="UP000231436">
    <property type="component" value="Unassembled WGS sequence"/>
</dbReference>
<gene>
    <name evidence="3" type="ORF">COV05_04855</name>
</gene>
<protein>
    <recommendedName>
        <fullName evidence="5">SHS2 domain-containing protein</fullName>
    </recommendedName>
</protein>
<dbReference type="PANTHER" id="PTHR32432:SF3">
    <property type="entry name" value="ETHANOLAMINE UTILIZATION PROTEIN EUTJ"/>
    <property type="match status" value="1"/>
</dbReference>
<dbReference type="InterPro" id="IPR005883">
    <property type="entry name" value="PilM"/>
</dbReference>
<dbReference type="Pfam" id="PF11104">
    <property type="entry name" value="PilM_2"/>
    <property type="match status" value="2"/>
</dbReference>